<accession>A0AA39TSX7</accession>
<evidence type="ECO:0000313" key="2">
    <source>
        <dbReference type="Proteomes" id="UP001175211"/>
    </source>
</evidence>
<protein>
    <submittedName>
        <fullName evidence="1">Uncharacterized protein</fullName>
    </submittedName>
</protein>
<dbReference type="EMBL" id="JAUEPS010000001">
    <property type="protein sequence ID" value="KAK0469212.1"/>
    <property type="molecule type" value="Genomic_DNA"/>
</dbReference>
<keyword evidence="2" id="KW-1185">Reference proteome</keyword>
<dbReference type="GeneID" id="85352602"/>
<dbReference type="SUPFAM" id="SSF53756">
    <property type="entry name" value="UDP-Glycosyltransferase/glycogen phosphorylase"/>
    <property type="match status" value="1"/>
</dbReference>
<dbReference type="RefSeq" id="XP_060339005.1">
    <property type="nucleotide sequence ID" value="XM_060469054.1"/>
</dbReference>
<dbReference type="Proteomes" id="UP001175211">
    <property type="component" value="Unassembled WGS sequence"/>
</dbReference>
<dbReference type="AlphaFoldDB" id="A0AA39TSX7"/>
<gene>
    <name evidence="1" type="ORF">EV420DRAFT_1472477</name>
</gene>
<organism evidence="1 2">
    <name type="scientific">Armillaria tabescens</name>
    <name type="common">Ringless honey mushroom</name>
    <name type="synonym">Agaricus tabescens</name>
    <dbReference type="NCBI Taxonomy" id="1929756"/>
    <lineage>
        <taxon>Eukaryota</taxon>
        <taxon>Fungi</taxon>
        <taxon>Dikarya</taxon>
        <taxon>Basidiomycota</taxon>
        <taxon>Agaricomycotina</taxon>
        <taxon>Agaricomycetes</taxon>
        <taxon>Agaricomycetidae</taxon>
        <taxon>Agaricales</taxon>
        <taxon>Marasmiineae</taxon>
        <taxon>Physalacriaceae</taxon>
        <taxon>Desarmillaria</taxon>
    </lineage>
</organism>
<sequence>MAETWEISGLGPIPHSAISILGVFESFKHLPHCAVPWSGREYESKVHYSVAKLNQVSHPQEPSPTCALVFFVGYSTKIQELNRYCQRNGLTGTLPVFNPYMLQEHYLCPATPKTEFPCAIPDSVTLCDPILVSASPVEERDREIVAWLDRAAAILVNLETHVKMDEMNVHQLAMALRILPDRERKIQVIWKLKAPNDVKASLLDILGVDMNSGRVKVVDWLDIEHSALLRHHNIVCVVSHGAVKREINMELISTRKFHYTSQPTRSNIPSKR</sequence>
<reference evidence="1" key="1">
    <citation type="submission" date="2023-06" db="EMBL/GenBank/DDBJ databases">
        <authorList>
            <consortium name="Lawrence Berkeley National Laboratory"/>
            <person name="Ahrendt S."/>
            <person name="Sahu N."/>
            <person name="Indic B."/>
            <person name="Wong-Bajracharya J."/>
            <person name="Merenyi Z."/>
            <person name="Ke H.-M."/>
            <person name="Monk M."/>
            <person name="Kocsube S."/>
            <person name="Drula E."/>
            <person name="Lipzen A."/>
            <person name="Balint B."/>
            <person name="Henrissat B."/>
            <person name="Andreopoulos B."/>
            <person name="Martin F.M."/>
            <person name="Harder C.B."/>
            <person name="Rigling D."/>
            <person name="Ford K.L."/>
            <person name="Foster G.D."/>
            <person name="Pangilinan J."/>
            <person name="Papanicolaou A."/>
            <person name="Barry K."/>
            <person name="LaButti K."/>
            <person name="Viragh M."/>
            <person name="Koriabine M."/>
            <person name="Yan M."/>
            <person name="Riley R."/>
            <person name="Champramary S."/>
            <person name="Plett K.L."/>
            <person name="Tsai I.J."/>
            <person name="Slot J."/>
            <person name="Sipos G."/>
            <person name="Plett J."/>
            <person name="Nagy L.G."/>
            <person name="Grigoriev I.V."/>
        </authorList>
    </citation>
    <scope>NUCLEOTIDE SEQUENCE</scope>
    <source>
        <strain evidence="1">CCBAS 213</strain>
    </source>
</reference>
<comment type="caution">
    <text evidence="1">The sequence shown here is derived from an EMBL/GenBank/DDBJ whole genome shotgun (WGS) entry which is preliminary data.</text>
</comment>
<proteinExistence type="predicted"/>
<name>A0AA39TSX7_ARMTA</name>
<dbReference type="Gene3D" id="3.40.50.2000">
    <property type="entry name" value="Glycogen Phosphorylase B"/>
    <property type="match status" value="1"/>
</dbReference>
<evidence type="ECO:0000313" key="1">
    <source>
        <dbReference type="EMBL" id="KAK0469212.1"/>
    </source>
</evidence>